<comment type="caution">
    <text evidence="2">The sequence shown here is derived from an EMBL/GenBank/DDBJ whole genome shotgun (WGS) entry which is preliminary data.</text>
</comment>
<dbReference type="PANTHER" id="PTHR43155:SF2">
    <property type="entry name" value="CYCLIC DI-GMP PHOSPHODIESTERASE PA4108"/>
    <property type="match status" value="1"/>
</dbReference>
<organism evidence="2 3">
    <name type="scientific">Cyanobium gracile UHCC 0281</name>
    <dbReference type="NCBI Taxonomy" id="3110309"/>
    <lineage>
        <taxon>Bacteria</taxon>
        <taxon>Bacillati</taxon>
        <taxon>Cyanobacteriota</taxon>
        <taxon>Cyanophyceae</taxon>
        <taxon>Synechococcales</taxon>
        <taxon>Prochlorococcaceae</taxon>
        <taxon>Cyanobium</taxon>
    </lineage>
</organism>
<dbReference type="EC" id="3.1.4.-" evidence="2"/>
<dbReference type="EMBL" id="JAYGHY010000063">
    <property type="protein sequence ID" value="MEA5443724.1"/>
    <property type="molecule type" value="Genomic_DNA"/>
</dbReference>
<feature type="domain" description="HD-GYP" evidence="1">
    <location>
        <begin position="181"/>
        <end position="371"/>
    </location>
</feature>
<dbReference type="PANTHER" id="PTHR43155">
    <property type="entry name" value="CYCLIC DI-GMP PHOSPHODIESTERASE PA4108-RELATED"/>
    <property type="match status" value="1"/>
</dbReference>
<name>A0ABU5SYX7_9CYAN</name>
<proteinExistence type="predicted"/>
<sequence length="371" mass="40933">MLVCSSQREGAMKPVIKKGYGSTGRRGTAHRVATNAQGILPLPLELALKERMKELHCLQQLEQIIGANQGTLDDVLQQTVEAIPEAWQHSAYTVARISWGSKVYQTGDLDRCPMVQSSVIRSNDTIYGCVEVGYTEPCAEAIERPFLVEERVLLDTIATRLGSLIAGAVAEEGLKRTLQKNERLYKQLLTVLGGMAEMRDPYTSGHQHSVEALALAIGEELGLPLRQLEGLRLAASVHDIGKIIVPAEILCKPTTLTRHEYDLIKDHAEAGYNILKDVDFPWPIARIVQEHHERMDGSGYPKGLRGEELLLESRIVAVADVVQSMCAHRPYRAGLGIDAALAEITQNQGRLYDPVVVEACLRLFNEKALCV</sequence>
<dbReference type="InterPro" id="IPR006675">
    <property type="entry name" value="HDIG_dom"/>
</dbReference>
<protein>
    <submittedName>
        <fullName evidence="2">HD-GYP domain-containing protein</fullName>
        <ecNumber evidence="2">3.1.4.-</ecNumber>
    </submittedName>
</protein>
<dbReference type="Gene3D" id="1.10.3210.10">
    <property type="entry name" value="Hypothetical protein af1432"/>
    <property type="match status" value="1"/>
</dbReference>
<dbReference type="InterPro" id="IPR003607">
    <property type="entry name" value="HD/PDEase_dom"/>
</dbReference>
<dbReference type="Proteomes" id="UP001302329">
    <property type="component" value="Unassembled WGS sequence"/>
</dbReference>
<evidence type="ECO:0000259" key="1">
    <source>
        <dbReference type="PROSITE" id="PS51832"/>
    </source>
</evidence>
<dbReference type="InterPro" id="IPR037522">
    <property type="entry name" value="HD_GYP_dom"/>
</dbReference>
<dbReference type="SMART" id="SM00471">
    <property type="entry name" value="HDc"/>
    <property type="match status" value="1"/>
</dbReference>
<keyword evidence="3" id="KW-1185">Reference proteome</keyword>
<dbReference type="NCBIfam" id="TIGR00277">
    <property type="entry name" value="HDIG"/>
    <property type="match status" value="1"/>
</dbReference>
<dbReference type="GO" id="GO:0016787">
    <property type="term" value="F:hydrolase activity"/>
    <property type="evidence" value="ECO:0007669"/>
    <property type="project" value="UniProtKB-KW"/>
</dbReference>
<gene>
    <name evidence="2" type="ORF">VB739_14285</name>
</gene>
<reference evidence="2 3" key="1">
    <citation type="submission" date="2023-12" db="EMBL/GenBank/DDBJ databases">
        <title>Baltic Sea Cyanobacteria.</title>
        <authorList>
            <person name="Delbaje E."/>
            <person name="Fewer D.P."/>
            <person name="Shishido T.K."/>
        </authorList>
    </citation>
    <scope>NUCLEOTIDE SEQUENCE [LARGE SCALE GENOMIC DNA]</scope>
    <source>
        <strain evidence="2 3">UHCC 0281</strain>
    </source>
</reference>
<dbReference type="SUPFAM" id="SSF109604">
    <property type="entry name" value="HD-domain/PDEase-like"/>
    <property type="match status" value="1"/>
</dbReference>
<keyword evidence="2" id="KW-0378">Hydrolase</keyword>
<accession>A0ABU5SYX7</accession>
<dbReference type="PROSITE" id="PS51832">
    <property type="entry name" value="HD_GYP"/>
    <property type="match status" value="1"/>
</dbReference>
<dbReference type="CDD" id="cd00077">
    <property type="entry name" value="HDc"/>
    <property type="match status" value="1"/>
</dbReference>
<evidence type="ECO:0000313" key="2">
    <source>
        <dbReference type="EMBL" id="MEA5443724.1"/>
    </source>
</evidence>
<evidence type="ECO:0000313" key="3">
    <source>
        <dbReference type="Proteomes" id="UP001302329"/>
    </source>
</evidence>
<dbReference type="Pfam" id="PF13487">
    <property type="entry name" value="HD_5"/>
    <property type="match status" value="1"/>
</dbReference>